<gene>
    <name evidence="2" type="ORF">ACFPZ4_01805</name>
</gene>
<keyword evidence="3" id="KW-1185">Reference proteome</keyword>
<dbReference type="RefSeq" id="WP_353901354.1">
    <property type="nucleotide sequence ID" value="NZ_CP158970.1"/>
</dbReference>
<evidence type="ECO:0000313" key="2">
    <source>
        <dbReference type="EMBL" id="MFC5940215.1"/>
    </source>
</evidence>
<proteinExistence type="predicted"/>
<evidence type="ECO:0000256" key="1">
    <source>
        <dbReference type="SAM" id="MobiDB-lite"/>
    </source>
</evidence>
<feature type="compositionally biased region" description="Low complexity" evidence="1">
    <location>
        <begin position="39"/>
        <end position="67"/>
    </location>
</feature>
<sequence>MTITDVNEIPARTSFLRRASQAAAATALALMITACGSTPDDPAAAVPQAPAQAPADSPTTAAPAADSAGDDLEQRVKLIKITVKDIADHEIDQATKTITLTFAAPADPEKQRITCQLANPAVEDVGARIVLQYPDTSVNCRN</sequence>
<organism evidence="2 3">
    <name type="scientific">Micromonospora harpali</name>
    <dbReference type="NCBI Taxonomy" id="1490225"/>
    <lineage>
        <taxon>Bacteria</taxon>
        <taxon>Bacillati</taxon>
        <taxon>Actinomycetota</taxon>
        <taxon>Actinomycetes</taxon>
        <taxon>Micromonosporales</taxon>
        <taxon>Micromonosporaceae</taxon>
        <taxon>Micromonospora</taxon>
    </lineage>
</organism>
<protein>
    <submittedName>
        <fullName evidence="2">Uncharacterized protein</fullName>
    </submittedName>
</protein>
<feature type="region of interest" description="Disordered" evidence="1">
    <location>
        <begin position="39"/>
        <end position="70"/>
    </location>
</feature>
<dbReference type="Proteomes" id="UP001596207">
    <property type="component" value="Unassembled WGS sequence"/>
</dbReference>
<reference evidence="3" key="1">
    <citation type="journal article" date="2019" name="Int. J. Syst. Evol. Microbiol.">
        <title>The Global Catalogue of Microorganisms (GCM) 10K type strain sequencing project: providing services to taxonomists for standard genome sequencing and annotation.</title>
        <authorList>
            <consortium name="The Broad Institute Genomics Platform"/>
            <consortium name="The Broad Institute Genome Sequencing Center for Infectious Disease"/>
            <person name="Wu L."/>
            <person name="Ma J."/>
        </authorList>
    </citation>
    <scope>NUCLEOTIDE SEQUENCE [LARGE SCALE GENOMIC DNA]</scope>
    <source>
        <strain evidence="3">CGMCC 4.7173</strain>
    </source>
</reference>
<name>A0ABW1HHX0_9ACTN</name>
<dbReference type="EMBL" id="JBHSQQ010000004">
    <property type="protein sequence ID" value="MFC5940215.1"/>
    <property type="molecule type" value="Genomic_DNA"/>
</dbReference>
<comment type="caution">
    <text evidence="2">The sequence shown here is derived from an EMBL/GenBank/DDBJ whole genome shotgun (WGS) entry which is preliminary data.</text>
</comment>
<evidence type="ECO:0000313" key="3">
    <source>
        <dbReference type="Proteomes" id="UP001596207"/>
    </source>
</evidence>
<accession>A0ABW1HHX0</accession>